<dbReference type="InterPro" id="IPR011256">
    <property type="entry name" value="Reg_factor_effector_dom_sf"/>
</dbReference>
<evidence type="ECO:0000259" key="4">
    <source>
        <dbReference type="PROSITE" id="PS01124"/>
    </source>
</evidence>
<organism evidence="5 6">
    <name type="scientific">Methylobacterium goesingense</name>
    <dbReference type="NCBI Taxonomy" id="243690"/>
    <lineage>
        <taxon>Bacteria</taxon>
        <taxon>Pseudomonadati</taxon>
        <taxon>Pseudomonadota</taxon>
        <taxon>Alphaproteobacteria</taxon>
        <taxon>Hyphomicrobiales</taxon>
        <taxon>Methylobacteriaceae</taxon>
        <taxon>Methylobacterium</taxon>
    </lineage>
</organism>
<dbReference type="InterPro" id="IPR050908">
    <property type="entry name" value="SmbC-like"/>
</dbReference>
<comment type="caution">
    <text evidence="5">The sequence shown here is derived from an EMBL/GenBank/DDBJ whole genome shotgun (WGS) entry which is preliminary data.</text>
</comment>
<dbReference type="InterPro" id="IPR018060">
    <property type="entry name" value="HTH_AraC"/>
</dbReference>
<dbReference type="EMBL" id="JBEPMM010000007">
    <property type="protein sequence ID" value="MET3693199.1"/>
    <property type="molecule type" value="Genomic_DNA"/>
</dbReference>
<dbReference type="RefSeq" id="WP_238280244.1">
    <property type="nucleotide sequence ID" value="NZ_BPQL01000081.1"/>
</dbReference>
<proteinExistence type="predicted"/>
<evidence type="ECO:0000256" key="3">
    <source>
        <dbReference type="ARBA" id="ARBA00023163"/>
    </source>
</evidence>
<dbReference type="PRINTS" id="PR00032">
    <property type="entry name" value="HTHARAC"/>
</dbReference>
<gene>
    <name evidence="5" type="ORF">ABID43_002746</name>
</gene>
<evidence type="ECO:0000313" key="5">
    <source>
        <dbReference type="EMBL" id="MET3693199.1"/>
    </source>
</evidence>
<dbReference type="SUPFAM" id="SSF55136">
    <property type="entry name" value="Probable bacterial effector-binding domain"/>
    <property type="match status" value="1"/>
</dbReference>
<dbReference type="SMART" id="SM00871">
    <property type="entry name" value="AraC_E_bind"/>
    <property type="match status" value="1"/>
</dbReference>
<dbReference type="Proteomes" id="UP001549145">
    <property type="component" value="Unassembled WGS sequence"/>
</dbReference>
<keyword evidence="1" id="KW-0805">Transcription regulation</keyword>
<dbReference type="Pfam" id="PF12833">
    <property type="entry name" value="HTH_18"/>
    <property type="match status" value="1"/>
</dbReference>
<dbReference type="PANTHER" id="PTHR40055:SF1">
    <property type="entry name" value="TRANSCRIPTIONAL REGULATOR YGIV-RELATED"/>
    <property type="match status" value="1"/>
</dbReference>
<dbReference type="Gene3D" id="3.20.80.10">
    <property type="entry name" value="Regulatory factor, effector binding domain"/>
    <property type="match status" value="1"/>
</dbReference>
<accession>A0ABV2L5T7</accession>
<keyword evidence="3" id="KW-0804">Transcription</keyword>
<dbReference type="InterPro" id="IPR020449">
    <property type="entry name" value="Tscrpt_reg_AraC-type_HTH"/>
</dbReference>
<dbReference type="PROSITE" id="PS01124">
    <property type="entry name" value="HTH_ARAC_FAMILY_2"/>
    <property type="match status" value="1"/>
</dbReference>
<evidence type="ECO:0000256" key="2">
    <source>
        <dbReference type="ARBA" id="ARBA00023125"/>
    </source>
</evidence>
<name>A0ABV2L5T7_9HYPH</name>
<dbReference type="InterPro" id="IPR009057">
    <property type="entry name" value="Homeodomain-like_sf"/>
</dbReference>
<keyword evidence="6" id="KW-1185">Reference proteome</keyword>
<dbReference type="SUPFAM" id="SSF46689">
    <property type="entry name" value="Homeodomain-like"/>
    <property type="match status" value="2"/>
</dbReference>
<keyword evidence="2" id="KW-0238">DNA-binding</keyword>
<dbReference type="PROSITE" id="PS00041">
    <property type="entry name" value="HTH_ARAC_FAMILY_1"/>
    <property type="match status" value="1"/>
</dbReference>
<dbReference type="Gene3D" id="1.10.10.60">
    <property type="entry name" value="Homeodomain-like"/>
    <property type="match status" value="2"/>
</dbReference>
<feature type="domain" description="HTH araC/xylS-type" evidence="4">
    <location>
        <begin position="13"/>
        <end position="112"/>
    </location>
</feature>
<evidence type="ECO:0000313" key="6">
    <source>
        <dbReference type="Proteomes" id="UP001549145"/>
    </source>
</evidence>
<dbReference type="PANTHER" id="PTHR40055">
    <property type="entry name" value="TRANSCRIPTIONAL REGULATOR YGIV-RELATED"/>
    <property type="match status" value="1"/>
</dbReference>
<dbReference type="Pfam" id="PF06445">
    <property type="entry name" value="GyrI-like"/>
    <property type="match status" value="1"/>
</dbReference>
<reference evidence="5 6" key="1">
    <citation type="submission" date="2024-06" db="EMBL/GenBank/DDBJ databases">
        <title>Genomic Encyclopedia of Type Strains, Phase IV (KMG-IV): sequencing the most valuable type-strain genomes for metagenomic binning, comparative biology and taxonomic classification.</title>
        <authorList>
            <person name="Goeker M."/>
        </authorList>
    </citation>
    <scope>NUCLEOTIDE SEQUENCE [LARGE SCALE GENOMIC DNA]</scope>
    <source>
        <strain evidence="5 6">DSM 21331</strain>
    </source>
</reference>
<sequence length="293" mass="33080">MSAALRNYHARMRRVLDHIDRHLDDDLDLETVSAIAAFSKFHFHRQFTATFGLSVHRYVQLARLKRASYRLAYRDAQSVTEIAMDAGYDAPDAFARAFRQRFGQSPSCFSKAPDWGSWLAAFGPLDNARSQLMLRSFDPDDVTIRDVPSTRVAIMEHRGDPATLGATVRRFIEWRKAAGLHPSTNPTFNVWRSERRPASPADYSVDLCVGTDEPIAENGTPIRVGEIPGGRRAVLRVVGNTDNLEPPARYLYREWLPASGEAAGDFPLYCRRLSFFPEMPEHEAVAEVFLPLK</sequence>
<dbReference type="InterPro" id="IPR018062">
    <property type="entry name" value="HTH_AraC-typ_CS"/>
</dbReference>
<evidence type="ECO:0000256" key="1">
    <source>
        <dbReference type="ARBA" id="ARBA00023015"/>
    </source>
</evidence>
<dbReference type="InterPro" id="IPR010499">
    <property type="entry name" value="AraC_E-bd"/>
</dbReference>
<dbReference type="InterPro" id="IPR029442">
    <property type="entry name" value="GyrI-like"/>
</dbReference>
<protein>
    <submittedName>
        <fullName evidence="5">AraC family transcriptional regulator</fullName>
    </submittedName>
</protein>
<dbReference type="SMART" id="SM00342">
    <property type="entry name" value="HTH_ARAC"/>
    <property type="match status" value="1"/>
</dbReference>